<organism evidence="2 3">
    <name type="scientific">Limisphaera ngatamarikiensis</name>
    <dbReference type="NCBI Taxonomy" id="1324935"/>
    <lineage>
        <taxon>Bacteria</taxon>
        <taxon>Pseudomonadati</taxon>
        <taxon>Verrucomicrobiota</taxon>
        <taxon>Verrucomicrobiia</taxon>
        <taxon>Limisphaerales</taxon>
        <taxon>Limisphaeraceae</taxon>
        <taxon>Limisphaera</taxon>
    </lineage>
</organism>
<evidence type="ECO:0000313" key="3">
    <source>
        <dbReference type="Proteomes" id="UP000477311"/>
    </source>
</evidence>
<dbReference type="Gene3D" id="3.40.50.1820">
    <property type="entry name" value="alpha/beta hydrolase"/>
    <property type="match status" value="1"/>
</dbReference>
<accession>A0A6M1RR79</accession>
<dbReference type="Pfam" id="PF00561">
    <property type="entry name" value="Abhydrolase_1"/>
    <property type="match status" value="1"/>
</dbReference>
<evidence type="ECO:0000313" key="2">
    <source>
        <dbReference type="EMBL" id="NGO39155.1"/>
    </source>
</evidence>
<comment type="caution">
    <text evidence="2">The sequence shown here is derived from an EMBL/GenBank/DDBJ whole genome shotgun (WGS) entry which is preliminary data.</text>
</comment>
<keyword evidence="3" id="KW-1185">Reference proteome</keyword>
<dbReference type="GO" id="GO:0016787">
    <property type="term" value="F:hydrolase activity"/>
    <property type="evidence" value="ECO:0007669"/>
    <property type="project" value="UniProtKB-KW"/>
</dbReference>
<dbReference type="AlphaFoldDB" id="A0A6M1RR79"/>
<dbReference type="InterPro" id="IPR000073">
    <property type="entry name" value="AB_hydrolase_1"/>
</dbReference>
<dbReference type="EMBL" id="JAAKYA010000048">
    <property type="protein sequence ID" value="NGO39155.1"/>
    <property type="molecule type" value="Genomic_DNA"/>
</dbReference>
<gene>
    <name evidence="2" type="ORF">G4L39_07055</name>
</gene>
<evidence type="ECO:0000259" key="1">
    <source>
        <dbReference type="Pfam" id="PF00561"/>
    </source>
</evidence>
<proteinExistence type="predicted"/>
<reference evidence="2 3" key="1">
    <citation type="submission" date="2020-02" db="EMBL/GenBank/DDBJ databases">
        <title>Draft genome sequence of Limisphaera ngatamarikiensis NGM72.4T, a thermophilic Verrucomicrobia grouped in subdivision 3.</title>
        <authorList>
            <person name="Carere C.R."/>
            <person name="Steen J."/>
            <person name="Hugenholtz P."/>
            <person name="Stott M.B."/>
        </authorList>
    </citation>
    <scope>NUCLEOTIDE SEQUENCE [LARGE SCALE GENOMIC DNA]</scope>
    <source>
        <strain evidence="2 3">NGM72.4</strain>
    </source>
</reference>
<dbReference type="SUPFAM" id="SSF53474">
    <property type="entry name" value="alpha/beta-Hydrolases"/>
    <property type="match status" value="1"/>
</dbReference>
<sequence length="291" mass="32740">MTVLHIAGLTVRRHQPEGAPTLLYLPGIHGDWTLVTSFRRAVSPPAQFVELVYPDATHWDVPDYGRAVLEAVEALDLQRFWLLAESFGSLVAWAVLEQLCVRAARQELAPDPGFPVEGLVLAGGFVRHPWPRRARFLAGALSRIPPWCHRRMLGLYVRYAQWRHRHAPETRNTVAEFVARRTPENRRAIQTRLELVARTDYRALAQRTRLPVFLLAGGLDPIVPWWHVRAWLRRHCPGFRGAEIIPWADHNVLGTAPRPAAARILSWIRSASASGEASAEGWAADSSHPSS</sequence>
<dbReference type="Proteomes" id="UP000477311">
    <property type="component" value="Unassembled WGS sequence"/>
</dbReference>
<keyword evidence="2" id="KW-0378">Hydrolase</keyword>
<name>A0A6M1RR79_9BACT</name>
<dbReference type="RefSeq" id="WP_165107007.1">
    <property type="nucleotide sequence ID" value="NZ_JAAKYA010000048.1"/>
</dbReference>
<dbReference type="InterPro" id="IPR029058">
    <property type="entry name" value="AB_hydrolase_fold"/>
</dbReference>
<protein>
    <submittedName>
        <fullName evidence="2">Alpha/beta hydrolase</fullName>
    </submittedName>
</protein>
<feature type="domain" description="AB hydrolase-1" evidence="1">
    <location>
        <begin position="57"/>
        <end position="238"/>
    </location>
</feature>